<dbReference type="GO" id="GO:0006412">
    <property type="term" value="P:translation"/>
    <property type="evidence" value="ECO:0007669"/>
    <property type="project" value="UniProtKB-UniRule"/>
</dbReference>
<dbReference type="InterPro" id="IPR000630">
    <property type="entry name" value="Ribosomal_uS8"/>
</dbReference>
<dbReference type="InterPro" id="IPR035987">
    <property type="entry name" value="Ribosomal_uS8_sf"/>
</dbReference>
<evidence type="ECO:0000256" key="9">
    <source>
        <dbReference type="RuleBase" id="RU003660"/>
    </source>
</evidence>
<evidence type="ECO:0000256" key="1">
    <source>
        <dbReference type="ARBA" id="ARBA00006471"/>
    </source>
</evidence>
<comment type="similarity">
    <text evidence="1 8 9">Belongs to the universal ribosomal protein uS8 family.</text>
</comment>
<dbReference type="GO" id="GO:0005737">
    <property type="term" value="C:cytoplasm"/>
    <property type="evidence" value="ECO:0007669"/>
    <property type="project" value="UniProtKB-ARBA"/>
</dbReference>
<dbReference type="FunFam" id="3.30.1370.30:FF:000002">
    <property type="entry name" value="30S ribosomal protein S8"/>
    <property type="match status" value="1"/>
</dbReference>
<sequence>MSVVNDPIGDMLTRLRNGSRARHDKVVMPHSNLKVEIIKVLKAEGFIGDYTIHERAPQNEISVQLKYGPDRAPAITGIRRVSKPGLRRYVNVREIPQVLGGLGISILSTSKGVMVDSEARKQKVGGELLCTVY</sequence>
<reference evidence="10 11" key="1">
    <citation type="submission" date="2014-07" db="EMBL/GenBank/DDBJ databases">
        <title>Draft Genome Sequence of Gephyronic Acid Producer, Cystobacter violaceus Strain Cb vi76.</title>
        <authorList>
            <person name="Stevens D.C."/>
            <person name="Young J."/>
            <person name="Carmichael R."/>
            <person name="Tan J."/>
            <person name="Taylor R.E."/>
        </authorList>
    </citation>
    <scope>NUCLEOTIDE SEQUENCE [LARGE SCALE GENOMIC DNA]</scope>
    <source>
        <strain evidence="10 11">Cb vi76</strain>
    </source>
</reference>
<proteinExistence type="inferred from homology"/>
<evidence type="ECO:0000256" key="6">
    <source>
        <dbReference type="ARBA" id="ARBA00035258"/>
    </source>
</evidence>
<name>A0A084SIP7_9BACT</name>
<protein>
    <recommendedName>
        <fullName evidence="6 8">Small ribosomal subunit protein uS8</fullName>
    </recommendedName>
</protein>
<keyword evidence="2 8" id="KW-0699">rRNA-binding</keyword>
<dbReference type="PROSITE" id="PS00053">
    <property type="entry name" value="RIBOSOMAL_S8"/>
    <property type="match status" value="1"/>
</dbReference>
<dbReference type="Gene3D" id="3.30.1370.30">
    <property type="match status" value="1"/>
</dbReference>
<evidence type="ECO:0000256" key="2">
    <source>
        <dbReference type="ARBA" id="ARBA00022730"/>
    </source>
</evidence>
<dbReference type="GO" id="GO:0003735">
    <property type="term" value="F:structural constituent of ribosome"/>
    <property type="evidence" value="ECO:0007669"/>
    <property type="project" value="InterPro"/>
</dbReference>
<dbReference type="NCBIfam" id="NF001109">
    <property type="entry name" value="PRK00136.1"/>
    <property type="match status" value="1"/>
</dbReference>
<dbReference type="SUPFAM" id="SSF56047">
    <property type="entry name" value="Ribosomal protein S8"/>
    <property type="match status" value="1"/>
</dbReference>
<evidence type="ECO:0000313" key="11">
    <source>
        <dbReference type="Proteomes" id="UP000028547"/>
    </source>
</evidence>
<dbReference type="GO" id="GO:0019843">
    <property type="term" value="F:rRNA binding"/>
    <property type="evidence" value="ECO:0007669"/>
    <property type="project" value="UniProtKB-UniRule"/>
</dbReference>
<dbReference type="FunFam" id="3.30.1490.10:FF:000001">
    <property type="entry name" value="30S ribosomal protein S8"/>
    <property type="match status" value="1"/>
</dbReference>
<dbReference type="Gene3D" id="3.30.1490.10">
    <property type="match status" value="1"/>
</dbReference>
<dbReference type="Pfam" id="PF00410">
    <property type="entry name" value="Ribosomal_S8"/>
    <property type="match status" value="1"/>
</dbReference>
<comment type="caution">
    <text evidence="10">The sequence shown here is derived from an EMBL/GenBank/DDBJ whole genome shotgun (WGS) entry which is preliminary data.</text>
</comment>
<organism evidence="10 11">
    <name type="scientific">Archangium violaceum Cb vi76</name>
    <dbReference type="NCBI Taxonomy" id="1406225"/>
    <lineage>
        <taxon>Bacteria</taxon>
        <taxon>Pseudomonadati</taxon>
        <taxon>Myxococcota</taxon>
        <taxon>Myxococcia</taxon>
        <taxon>Myxococcales</taxon>
        <taxon>Cystobacterineae</taxon>
        <taxon>Archangiaceae</taxon>
        <taxon>Archangium</taxon>
    </lineage>
</organism>
<dbReference type="HAMAP" id="MF_01302_B">
    <property type="entry name" value="Ribosomal_uS8_B"/>
    <property type="match status" value="1"/>
</dbReference>
<dbReference type="PANTHER" id="PTHR11758">
    <property type="entry name" value="40S RIBOSOMAL PROTEIN S15A"/>
    <property type="match status" value="1"/>
</dbReference>
<evidence type="ECO:0000256" key="8">
    <source>
        <dbReference type="HAMAP-Rule" id="MF_01302"/>
    </source>
</evidence>
<evidence type="ECO:0000256" key="3">
    <source>
        <dbReference type="ARBA" id="ARBA00022884"/>
    </source>
</evidence>
<keyword evidence="3 8" id="KW-0694">RNA-binding</keyword>
<dbReference type="RefSeq" id="WP_043409027.1">
    <property type="nucleotide sequence ID" value="NZ_JPMI01000295.1"/>
</dbReference>
<dbReference type="InterPro" id="IPR047863">
    <property type="entry name" value="Ribosomal_uS8_CS"/>
</dbReference>
<comment type="subunit">
    <text evidence="7 8">Part of the 30S ribosomal subunit. Contacts proteins S5 and S12.</text>
</comment>
<keyword evidence="5 8" id="KW-0687">Ribonucleoprotein</keyword>
<evidence type="ECO:0000256" key="4">
    <source>
        <dbReference type="ARBA" id="ARBA00022980"/>
    </source>
</evidence>
<evidence type="ECO:0000313" key="10">
    <source>
        <dbReference type="EMBL" id="KFA88332.1"/>
    </source>
</evidence>
<evidence type="ECO:0000256" key="5">
    <source>
        <dbReference type="ARBA" id="ARBA00023274"/>
    </source>
</evidence>
<dbReference type="Proteomes" id="UP000028547">
    <property type="component" value="Unassembled WGS sequence"/>
</dbReference>
<comment type="function">
    <text evidence="8">One of the primary rRNA binding proteins, it binds directly to 16S rRNA central domain where it helps coordinate assembly of the platform of the 30S subunit.</text>
</comment>
<evidence type="ECO:0000256" key="7">
    <source>
        <dbReference type="ARBA" id="ARBA00046740"/>
    </source>
</evidence>
<dbReference type="GO" id="GO:0005840">
    <property type="term" value="C:ribosome"/>
    <property type="evidence" value="ECO:0007669"/>
    <property type="project" value="UniProtKB-KW"/>
</dbReference>
<gene>
    <name evidence="8" type="primary">rpsH</name>
    <name evidence="10" type="ORF">Q664_41790</name>
</gene>
<keyword evidence="4 8" id="KW-0689">Ribosomal protein</keyword>
<dbReference type="AlphaFoldDB" id="A0A084SIP7"/>
<dbReference type="GO" id="GO:1990904">
    <property type="term" value="C:ribonucleoprotein complex"/>
    <property type="evidence" value="ECO:0007669"/>
    <property type="project" value="UniProtKB-KW"/>
</dbReference>
<dbReference type="EMBL" id="JPMI01000295">
    <property type="protein sequence ID" value="KFA88332.1"/>
    <property type="molecule type" value="Genomic_DNA"/>
</dbReference>
<accession>A0A084SIP7</accession>